<reference evidence="1 2" key="2">
    <citation type="journal article" date="2022" name="Mol. Ecol. Resour.">
        <title>The genomes of chicory, endive, great burdock and yacon provide insights into Asteraceae paleo-polyploidization history and plant inulin production.</title>
        <authorList>
            <person name="Fan W."/>
            <person name="Wang S."/>
            <person name="Wang H."/>
            <person name="Wang A."/>
            <person name="Jiang F."/>
            <person name="Liu H."/>
            <person name="Zhao H."/>
            <person name="Xu D."/>
            <person name="Zhang Y."/>
        </authorList>
    </citation>
    <scope>NUCLEOTIDE SEQUENCE [LARGE SCALE GENOMIC DNA]</scope>
    <source>
        <strain evidence="2">cv. Yunnan</strain>
        <tissue evidence="1">Leaves</tissue>
    </source>
</reference>
<evidence type="ECO:0000313" key="1">
    <source>
        <dbReference type="EMBL" id="KAI3809171.1"/>
    </source>
</evidence>
<reference evidence="2" key="1">
    <citation type="journal article" date="2022" name="Mol. Ecol. Resour.">
        <title>The genomes of chicory, endive, great burdock and yacon provide insights into Asteraceae palaeo-polyploidization history and plant inulin production.</title>
        <authorList>
            <person name="Fan W."/>
            <person name="Wang S."/>
            <person name="Wang H."/>
            <person name="Wang A."/>
            <person name="Jiang F."/>
            <person name="Liu H."/>
            <person name="Zhao H."/>
            <person name="Xu D."/>
            <person name="Zhang Y."/>
        </authorList>
    </citation>
    <scope>NUCLEOTIDE SEQUENCE [LARGE SCALE GENOMIC DNA]</scope>
    <source>
        <strain evidence="2">cv. Yunnan</strain>
    </source>
</reference>
<protein>
    <submittedName>
        <fullName evidence="1">Uncharacterized protein</fullName>
    </submittedName>
</protein>
<keyword evidence="2" id="KW-1185">Reference proteome</keyword>
<proteinExistence type="predicted"/>
<dbReference type="EMBL" id="CM042025">
    <property type="protein sequence ID" value="KAI3809171.1"/>
    <property type="molecule type" value="Genomic_DNA"/>
</dbReference>
<comment type="caution">
    <text evidence="1">The sequence shown here is derived from an EMBL/GenBank/DDBJ whole genome shotgun (WGS) entry which is preliminary data.</text>
</comment>
<sequence>MPSPIRDLVQEIRRRRSHRLQRLEWRSPISGSSTNLGIAPSISNLSSGNLVVQGCLVKNSSHLMTEGSMDVDPAAHNPLNSDFFSSTDVHVLPIQTMRSTVVEEADEGSGDGGLYLHKE</sequence>
<dbReference type="Proteomes" id="UP001056120">
    <property type="component" value="Linkage Group LG08"/>
</dbReference>
<evidence type="ECO:0000313" key="2">
    <source>
        <dbReference type="Proteomes" id="UP001056120"/>
    </source>
</evidence>
<name>A0ACB9INU7_9ASTR</name>
<organism evidence="1 2">
    <name type="scientific">Smallanthus sonchifolius</name>
    <dbReference type="NCBI Taxonomy" id="185202"/>
    <lineage>
        <taxon>Eukaryota</taxon>
        <taxon>Viridiplantae</taxon>
        <taxon>Streptophyta</taxon>
        <taxon>Embryophyta</taxon>
        <taxon>Tracheophyta</taxon>
        <taxon>Spermatophyta</taxon>
        <taxon>Magnoliopsida</taxon>
        <taxon>eudicotyledons</taxon>
        <taxon>Gunneridae</taxon>
        <taxon>Pentapetalae</taxon>
        <taxon>asterids</taxon>
        <taxon>campanulids</taxon>
        <taxon>Asterales</taxon>
        <taxon>Asteraceae</taxon>
        <taxon>Asteroideae</taxon>
        <taxon>Heliantheae alliance</taxon>
        <taxon>Millerieae</taxon>
        <taxon>Smallanthus</taxon>
    </lineage>
</organism>
<gene>
    <name evidence="1" type="ORF">L1987_25141</name>
</gene>
<accession>A0ACB9INU7</accession>